<dbReference type="Proteomes" id="UP000828048">
    <property type="component" value="Chromosome 6"/>
</dbReference>
<sequence length="877" mass="98388">MLLITQTTSTNMWVSPPHHSQGEDSIRNHNGFVSFIKFSRISRLSSNAYNSYTTVLPSGFSKQPINQPIRDFNTQIRKFCEMGNLKMVMDLVSNAKKSELELATYCSILQLCADVKSLDDGRKVHSIIDSSDIGIHNALGPKLVFMYLSCGDLTDGRRIFDKIANEKVFLWNMLLNEYAKIGNFEESIILYEKMQELGVEANSYTFSCILKCYAAKKSVAQGERVHGYLLRLGFGSYNPVVNSLISFYFKCGRTDSACKLFDKMCDRDVITWNSMISGYTVNNLADKGIEVFIDMLTMGIRVDLATIISVLAACVNIGVISLGRSLHAYAIKAGLNKEITVNNILLDMYSKCGDMDSATQIFHNLGERSVVSCTSMIAGYARDGLSDKAIALFHEMKMEGIKPDIFSVTSILHACACSGSLENGKELHNYIRANNMDLNVPVSNALMDMYAKSGSMDDALSIFSQMPIKDTVSWNTMIAGYSKNSMPNEAIHLFVAMQQELKPDIITVTCVLPSCASLAALDRGREVHAHILRNGLALDNHVSNALVDMYVKCGALVLARSLFDKTPVKNLVSWIVMIAGYGMHGFGREAIAAFKEMRKTGIVPDEVSFISILCACSHSGLLHEGWRFFDIMRNDCKIEPKLEHYACMVDLLARSGKLSKAYGFIETMPIEPNAAVWGALLRGCRIHHDIKLAEKVAEHAFELEPDNMGYYVLLANIYAEAQKWEEVKELKERIGRHSLRKNPDCSWIEVKGKHHIFVDGVNSYPQAKKIDSLLKKWSTKMKEEGYFLRLNYALTKGEQMQKETTFCGHTERLAMAFGILSLPPRKVIRITKNLRVCIDCHEVAKYVSKMVGREIVLRDSNRFHQFKNGSCSCRGYW</sequence>
<dbReference type="EMBL" id="CM037156">
    <property type="protein sequence ID" value="KAH7838716.1"/>
    <property type="molecule type" value="Genomic_DNA"/>
</dbReference>
<proteinExistence type="predicted"/>
<protein>
    <submittedName>
        <fullName evidence="1">Uncharacterized protein</fullName>
    </submittedName>
</protein>
<name>A0ACB7XD83_9ERIC</name>
<evidence type="ECO:0000313" key="2">
    <source>
        <dbReference type="Proteomes" id="UP000828048"/>
    </source>
</evidence>
<organism evidence="1 2">
    <name type="scientific">Vaccinium darrowii</name>
    <dbReference type="NCBI Taxonomy" id="229202"/>
    <lineage>
        <taxon>Eukaryota</taxon>
        <taxon>Viridiplantae</taxon>
        <taxon>Streptophyta</taxon>
        <taxon>Embryophyta</taxon>
        <taxon>Tracheophyta</taxon>
        <taxon>Spermatophyta</taxon>
        <taxon>Magnoliopsida</taxon>
        <taxon>eudicotyledons</taxon>
        <taxon>Gunneridae</taxon>
        <taxon>Pentapetalae</taxon>
        <taxon>asterids</taxon>
        <taxon>Ericales</taxon>
        <taxon>Ericaceae</taxon>
        <taxon>Vaccinioideae</taxon>
        <taxon>Vaccinieae</taxon>
        <taxon>Vaccinium</taxon>
    </lineage>
</organism>
<reference evidence="1 2" key="1">
    <citation type="journal article" date="2021" name="Hortic Res">
        <title>High-quality reference genome and annotation aids understanding of berry development for evergreen blueberry (Vaccinium darrowii).</title>
        <authorList>
            <person name="Yu J."/>
            <person name="Hulse-Kemp A.M."/>
            <person name="Babiker E."/>
            <person name="Staton M."/>
        </authorList>
    </citation>
    <scope>NUCLEOTIDE SEQUENCE [LARGE SCALE GENOMIC DNA]</scope>
    <source>
        <strain evidence="2">cv. NJ 8807/NJ 8810</strain>
        <tissue evidence="1">Young leaf</tissue>
    </source>
</reference>
<comment type="caution">
    <text evidence="1">The sequence shown here is derived from an EMBL/GenBank/DDBJ whole genome shotgun (WGS) entry which is preliminary data.</text>
</comment>
<keyword evidence="2" id="KW-1185">Reference proteome</keyword>
<accession>A0ACB7XD83</accession>
<gene>
    <name evidence="1" type="ORF">Vadar_030262</name>
</gene>
<evidence type="ECO:0000313" key="1">
    <source>
        <dbReference type="EMBL" id="KAH7838716.1"/>
    </source>
</evidence>